<dbReference type="InterPro" id="IPR019734">
    <property type="entry name" value="TPR_rpt"/>
</dbReference>
<dbReference type="InterPro" id="IPR021109">
    <property type="entry name" value="Peptidase_aspartic_dom_sf"/>
</dbReference>
<dbReference type="SUPFAM" id="SSF50630">
    <property type="entry name" value="Acid proteases"/>
    <property type="match status" value="1"/>
</dbReference>
<dbReference type="PROSITE" id="PS00141">
    <property type="entry name" value="ASP_PROTEASE"/>
    <property type="match status" value="1"/>
</dbReference>
<dbReference type="InterPro" id="IPR028796">
    <property type="entry name" value="BBS8"/>
</dbReference>
<keyword evidence="6" id="KW-1185">Reference proteome</keyword>
<dbReference type="Proteomes" id="UP001558613">
    <property type="component" value="Unassembled WGS sequence"/>
</dbReference>
<feature type="compositionally biased region" description="Polar residues" evidence="3">
    <location>
        <begin position="144"/>
        <end position="153"/>
    </location>
</feature>
<feature type="repeat" description="TPR" evidence="2">
    <location>
        <begin position="398"/>
        <end position="431"/>
    </location>
</feature>
<dbReference type="InterPro" id="IPR018061">
    <property type="entry name" value="Retropepsins"/>
</dbReference>
<dbReference type="SUPFAM" id="SSF48452">
    <property type="entry name" value="TPR-like"/>
    <property type="match status" value="1"/>
</dbReference>
<dbReference type="CDD" id="cd21341">
    <property type="entry name" value="TTC8_N"/>
    <property type="match status" value="1"/>
</dbReference>
<proteinExistence type="predicted"/>
<evidence type="ECO:0000256" key="2">
    <source>
        <dbReference type="PROSITE-ProRule" id="PRU00339"/>
    </source>
</evidence>
<organism evidence="5 6">
    <name type="scientific">Cirrhinus molitorella</name>
    <name type="common">mud carp</name>
    <dbReference type="NCBI Taxonomy" id="172907"/>
    <lineage>
        <taxon>Eukaryota</taxon>
        <taxon>Metazoa</taxon>
        <taxon>Chordata</taxon>
        <taxon>Craniata</taxon>
        <taxon>Vertebrata</taxon>
        <taxon>Euteleostomi</taxon>
        <taxon>Actinopterygii</taxon>
        <taxon>Neopterygii</taxon>
        <taxon>Teleostei</taxon>
        <taxon>Ostariophysi</taxon>
        <taxon>Cypriniformes</taxon>
        <taxon>Cyprinidae</taxon>
        <taxon>Labeoninae</taxon>
        <taxon>Labeonini</taxon>
        <taxon>Cirrhinus</taxon>
    </lineage>
</organism>
<evidence type="ECO:0000259" key="4">
    <source>
        <dbReference type="PROSITE" id="PS50804"/>
    </source>
</evidence>
<dbReference type="PANTHER" id="PTHR44177:SF1">
    <property type="entry name" value="TETRATRICOPEPTIDE REPEAT PROTEIN 8"/>
    <property type="match status" value="1"/>
</dbReference>
<dbReference type="SUPFAM" id="SSF47353">
    <property type="entry name" value="Retrovirus capsid dimerization domain-like"/>
    <property type="match status" value="1"/>
</dbReference>
<evidence type="ECO:0000256" key="3">
    <source>
        <dbReference type="SAM" id="MobiDB-lite"/>
    </source>
</evidence>
<dbReference type="InterPro" id="IPR011990">
    <property type="entry name" value="TPR-like_helical_dom_sf"/>
</dbReference>
<evidence type="ECO:0000256" key="1">
    <source>
        <dbReference type="ARBA" id="ARBA00022801"/>
    </source>
</evidence>
<sequence>MEVTVTMDPLFLAWSSCRRRKFQRCSDICSKLLSESPYDQEPGICHVSEAAWSLKTRSLTEMVYIDEVEVDQEGIADMMLDESSIAQVARPGTSLRLPGTSQGGAPTPAVRPMTHSGRPITGFVRPSTLSGRPETMEQAIRTPRTASTARPVTSASGRFVRLGTASMLTNPDGPFINLSRLNLAKYAKRPNLSKTLFEYIFHHESDVKNALDLAALATEHAQFKDWWWKVQLGKCYYRLGLHREAEKQFRSALTHQEFVDTYLYLAKVYQRLDQPITALNVFKQGLDHFPAEVTLLTGIARIHEEMNNMTSATEYYKEVLKQDNTHVEAIACIGSNHFYTDQPEIALRFYRRLLQMGVFNCQLYNNLGLCCFYAQQYDMTLSSFERALGLVSSDEEQADIWYNLGHVAVGIGDLTLAYQCFKLALAFNNNHGEAYNNLAVLELRKGRIEQAKAFLQTAASLSPHMYEPQFNFATLSEKVGDLQSSYMAAQKSEDAFPEHATLPCRPPASYSVGISLRLRTAETSSERSKAAASIASCQGETDRELVALHMAAAQRAPPPDPRMQVTQLLPKMTANDDVESYLQMFENVATREGWSRDGWARLLAPLLTGEAQRAYFSLPADASKSYDELKQEILARMGLSPISAAQLFHDWEYRPRMPARAQAAELTRLAQHWLLVGGPTANQVAERVVIDRLLRALPHPLRQAAGMRNPTTVSELVEAVELAEAGQHWEAGERVPPFPRRVNQEQRTLEGTSRPVNRPAAPGGQDEPMPTEAPCPENRVWLAGCAVHQELPRYALWTEVKINDRPFQALLDTGSAVSLIHPTVLPPRADSKGRLPITCVHGDTYQVPARRVTVAAEPGAWPVEVGIVKKLPVPELLGRDWPGFDRLLVLISSLMCSPLCPGGPTSSSTISARHQESSSGSGRPSSLPCP</sequence>
<feature type="region of interest" description="Disordered" evidence="3">
    <location>
        <begin position="739"/>
        <end position="771"/>
    </location>
</feature>
<protein>
    <recommendedName>
        <fullName evidence="4">SCAN box domain-containing protein</fullName>
    </recommendedName>
</protein>
<feature type="region of interest" description="Disordered" evidence="3">
    <location>
        <begin position="905"/>
        <end position="930"/>
    </location>
</feature>
<dbReference type="Gene3D" id="1.25.40.10">
    <property type="entry name" value="Tetratricopeptide repeat domain"/>
    <property type="match status" value="2"/>
</dbReference>
<keyword evidence="2" id="KW-0802">TPR repeat</keyword>
<evidence type="ECO:0000313" key="5">
    <source>
        <dbReference type="EMBL" id="KAL1258477.1"/>
    </source>
</evidence>
<dbReference type="InterPro" id="IPR003309">
    <property type="entry name" value="SCAN_dom"/>
</dbReference>
<dbReference type="Pfam" id="PF13181">
    <property type="entry name" value="TPR_8"/>
    <property type="match status" value="3"/>
</dbReference>
<comment type="caution">
    <text evidence="5">The sequence shown here is derived from an EMBL/GenBank/DDBJ whole genome shotgun (WGS) entry which is preliminary data.</text>
</comment>
<dbReference type="CDD" id="cd00303">
    <property type="entry name" value="retropepsin_like"/>
    <property type="match status" value="1"/>
</dbReference>
<feature type="region of interest" description="Disordered" evidence="3">
    <location>
        <begin position="94"/>
        <end position="153"/>
    </location>
</feature>
<keyword evidence="1" id="KW-0378">Hydrolase</keyword>
<gene>
    <name evidence="5" type="ORF">QQF64_011721</name>
</gene>
<dbReference type="PANTHER" id="PTHR44177">
    <property type="entry name" value="TETRATRICOPEPTIDE REPEAT PROTEIN 8"/>
    <property type="match status" value="1"/>
</dbReference>
<name>A0ABR3M3P0_9TELE</name>
<dbReference type="Gene3D" id="2.40.70.10">
    <property type="entry name" value="Acid Proteases"/>
    <property type="match status" value="1"/>
</dbReference>
<dbReference type="PROSITE" id="PS50005">
    <property type="entry name" value="TPR"/>
    <property type="match status" value="2"/>
</dbReference>
<dbReference type="EMBL" id="JAYMGO010000017">
    <property type="protein sequence ID" value="KAL1258477.1"/>
    <property type="molecule type" value="Genomic_DNA"/>
</dbReference>
<dbReference type="SMART" id="SM00028">
    <property type="entry name" value="TPR"/>
    <property type="match status" value="8"/>
</dbReference>
<feature type="compositionally biased region" description="Low complexity" evidence="3">
    <location>
        <begin position="917"/>
        <end position="930"/>
    </location>
</feature>
<reference evidence="5 6" key="1">
    <citation type="submission" date="2023-09" db="EMBL/GenBank/DDBJ databases">
        <authorList>
            <person name="Wang M."/>
        </authorList>
    </citation>
    <scope>NUCLEOTIDE SEQUENCE [LARGE SCALE GENOMIC DNA]</scope>
    <source>
        <strain evidence="5">GT-2023</strain>
        <tissue evidence="5">Liver</tissue>
    </source>
</reference>
<accession>A0ABR3M3P0</accession>
<feature type="domain" description="SCAN box" evidence="4">
    <location>
        <begin position="646"/>
        <end position="721"/>
    </location>
</feature>
<dbReference type="Pfam" id="PF00077">
    <property type="entry name" value="RVP"/>
    <property type="match status" value="1"/>
</dbReference>
<dbReference type="PROSITE" id="PS50804">
    <property type="entry name" value="SCAN_BOX"/>
    <property type="match status" value="1"/>
</dbReference>
<feature type="repeat" description="TPR" evidence="2">
    <location>
        <begin position="432"/>
        <end position="465"/>
    </location>
</feature>
<dbReference type="InterPro" id="IPR038269">
    <property type="entry name" value="SCAN_sf"/>
</dbReference>
<dbReference type="InterPro" id="IPR001969">
    <property type="entry name" value="Aspartic_peptidase_AS"/>
</dbReference>
<evidence type="ECO:0000313" key="6">
    <source>
        <dbReference type="Proteomes" id="UP001558613"/>
    </source>
</evidence>
<dbReference type="Gene3D" id="1.10.4020.10">
    <property type="entry name" value="DNA breaking-rejoining enzymes"/>
    <property type="match status" value="1"/>
</dbReference>